<feature type="compositionally biased region" description="Basic and acidic residues" evidence="1">
    <location>
        <begin position="148"/>
        <end position="160"/>
    </location>
</feature>
<sequence>MSAYQDPYSLVNGICRVSMVLLQDLSMDASDHVTSDTLIPLDTEGIRLLLDSYWQCLPGALQTFVDDDERTQESLRRVAQLSNLLQGQLTPEQLDFVHNLISLNVPAADIAGVMERMREEGEDREANQRMGLGMERGVLGRGDVKSAPEHEALPDYEPPRQQHRKRSSNLGSDGILDGLSSPTINISTPRCADKGMQAPDAELQVSSLPGQYDLSRKAIEEARPSTLGGTFCNQIKDRTAAAINSLLLNRHPLAQRTRNDNITPIELRKQLDDLYPPEVIVAVLPKRLHRSLGYTPLLRLSELVHHTLKQPALLQEAHMILELGLGSGCV</sequence>
<dbReference type="Proteomes" id="UP000076532">
    <property type="component" value="Unassembled WGS sequence"/>
</dbReference>
<keyword evidence="3" id="KW-1185">Reference proteome</keyword>
<dbReference type="EMBL" id="KV418012">
    <property type="protein sequence ID" value="KZP03729.1"/>
    <property type="molecule type" value="Genomic_DNA"/>
</dbReference>
<organism evidence="2 3">
    <name type="scientific">Athelia psychrophila</name>
    <dbReference type="NCBI Taxonomy" id="1759441"/>
    <lineage>
        <taxon>Eukaryota</taxon>
        <taxon>Fungi</taxon>
        <taxon>Dikarya</taxon>
        <taxon>Basidiomycota</taxon>
        <taxon>Agaricomycotina</taxon>
        <taxon>Agaricomycetes</taxon>
        <taxon>Agaricomycetidae</taxon>
        <taxon>Atheliales</taxon>
        <taxon>Atheliaceae</taxon>
        <taxon>Athelia</taxon>
    </lineage>
</organism>
<gene>
    <name evidence="2" type="ORF">FIBSPDRAFT_968740</name>
</gene>
<evidence type="ECO:0000313" key="2">
    <source>
        <dbReference type="EMBL" id="KZP03729.1"/>
    </source>
</evidence>
<accession>A0A167U9Q0</accession>
<proteinExistence type="predicted"/>
<feature type="region of interest" description="Disordered" evidence="1">
    <location>
        <begin position="148"/>
        <end position="184"/>
    </location>
</feature>
<reference evidence="2 3" key="1">
    <citation type="journal article" date="2016" name="Mol. Biol. Evol.">
        <title>Comparative Genomics of Early-Diverging Mushroom-Forming Fungi Provides Insights into the Origins of Lignocellulose Decay Capabilities.</title>
        <authorList>
            <person name="Nagy L.G."/>
            <person name="Riley R."/>
            <person name="Tritt A."/>
            <person name="Adam C."/>
            <person name="Daum C."/>
            <person name="Floudas D."/>
            <person name="Sun H."/>
            <person name="Yadav J.S."/>
            <person name="Pangilinan J."/>
            <person name="Larsson K.H."/>
            <person name="Matsuura K."/>
            <person name="Barry K."/>
            <person name="Labutti K."/>
            <person name="Kuo R."/>
            <person name="Ohm R.A."/>
            <person name="Bhattacharya S.S."/>
            <person name="Shirouzu T."/>
            <person name="Yoshinaga Y."/>
            <person name="Martin F.M."/>
            <person name="Grigoriev I.V."/>
            <person name="Hibbett D.S."/>
        </authorList>
    </citation>
    <scope>NUCLEOTIDE SEQUENCE [LARGE SCALE GENOMIC DNA]</scope>
    <source>
        <strain evidence="2 3">CBS 109695</strain>
    </source>
</reference>
<dbReference type="AlphaFoldDB" id="A0A167U9Q0"/>
<name>A0A167U9Q0_9AGAM</name>
<evidence type="ECO:0000256" key="1">
    <source>
        <dbReference type="SAM" id="MobiDB-lite"/>
    </source>
</evidence>
<protein>
    <submittedName>
        <fullName evidence="2">Uncharacterized protein</fullName>
    </submittedName>
</protein>
<evidence type="ECO:0000313" key="3">
    <source>
        <dbReference type="Proteomes" id="UP000076532"/>
    </source>
</evidence>